<dbReference type="PANTHER" id="PTHR47505">
    <property type="entry name" value="DNA UTILIZATION PROTEIN YHGH"/>
    <property type="match status" value="1"/>
</dbReference>
<keyword evidence="3" id="KW-0328">Glycosyltransferase</keyword>
<dbReference type="Pfam" id="PF00156">
    <property type="entry name" value="Pribosyltran"/>
    <property type="match status" value="1"/>
</dbReference>
<dbReference type="SUPFAM" id="SSF53271">
    <property type="entry name" value="PRTase-like"/>
    <property type="match status" value="1"/>
</dbReference>
<reference evidence="3 4" key="1">
    <citation type="submission" date="2023-09" db="EMBL/GenBank/DDBJ databases">
        <title>Microbacterium fusihabitans sp. nov., Microbacterium phycihabitans sp. nov., and Microbacterium cervinum sp. nov., isolated from dried seaweeds of beach.</title>
        <authorList>
            <person name="Lee S.D."/>
        </authorList>
    </citation>
    <scope>NUCLEOTIDE SEQUENCE [LARGE SCALE GENOMIC DNA]</scope>
    <source>
        <strain evidence="3 4">KSW2-21</strain>
    </source>
</reference>
<organism evidence="3 4">
    <name type="scientific">Microbacterium algihabitans</name>
    <dbReference type="NCBI Taxonomy" id="3075992"/>
    <lineage>
        <taxon>Bacteria</taxon>
        <taxon>Bacillati</taxon>
        <taxon>Actinomycetota</taxon>
        <taxon>Actinomycetes</taxon>
        <taxon>Micrococcales</taxon>
        <taxon>Microbacteriaceae</taxon>
        <taxon>Microbacterium</taxon>
    </lineage>
</organism>
<comment type="similarity">
    <text evidence="1">Belongs to the ComF/GntX family.</text>
</comment>
<gene>
    <name evidence="3" type="ORF">RWH43_01335</name>
</gene>
<dbReference type="EMBL" id="JAWDIU010000001">
    <property type="protein sequence ID" value="MDU0325387.1"/>
    <property type="molecule type" value="Genomic_DNA"/>
</dbReference>
<keyword evidence="4" id="KW-1185">Reference proteome</keyword>
<dbReference type="Gene3D" id="3.40.50.2020">
    <property type="match status" value="1"/>
</dbReference>
<dbReference type="InterPro" id="IPR000836">
    <property type="entry name" value="PRTase_dom"/>
</dbReference>
<name>A0ABU3RR68_9MICO</name>
<dbReference type="InterPro" id="IPR051910">
    <property type="entry name" value="ComF/GntX_DNA_util-trans"/>
</dbReference>
<dbReference type="Proteomes" id="UP001256673">
    <property type="component" value="Unassembled WGS sequence"/>
</dbReference>
<evidence type="ECO:0000259" key="2">
    <source>
        <dbReference type="Pfam" id="PF00156"/>
    </source>
</evidence>
<dbReference type="PANTHER" id="PTHR47505:SF1">
    <property type="entry name" value="DNA UTILIZATION PROTEIN YHGH"/>
    <property type="match status" value="1"/>
</dbReference>
<keyword evidence="3" id="KW-0808">Transferase</keyword>
<sequence length="214" mass="22294">MTLASVVAAAFGDALTFWLPVSCAGCDALDVSLCSGCRDALAPRCTRRSLAPGLTVTSALPFDGVVARTIRALKEDGRTGLAGKLAPALDAALRSATPAGAQVTSVPGSRAAFRRRGYRPVDLLVARAGWRTQRLLHLQRSTLDQRGLGFHARRRNLEGALRARPVTGTVVVVDDVVTTGATLVEAARALRAAGADRVIAVTLAATPRHHGDAG</sequence>
<evidence type="ECO:0000256" key="1">
    <source>
        <dbReference type="ARBA" id="ARBA00008007"/>
    </source>
</evidence>
<accession>A0ABU3RR68</accession>
<feature type="domain" description="Phosphoribosyltransferase" evidence="2">
    <location>
        <begin position="168"/>
        <end position="207"/>
    </location>
</feature>
<proteinExistence type="inferred from homology"/>
<comment type="caution">
    <text evidence="3">The sequence shown here is derived from an EMBL/GenBank/DDBJ whole genome shotgun (WGS) entry which is preliminary data.</text>
</comment>
<evidence type="ECO:0000313" key="4">
    <source>
        <dbReference type="Proteomes" id="UP001256673"/>
    </source>
</evidence>
<dbReference type="InterPro" id="IPR029057">
    <property type="entry name" value="PRTase-like"/>
</dbReference>
<dbReference type="RefSeq" id="WP_316000461.1">
    <property type="nucleotide sequence ID" value="NZ_JAWDIU010000001.1"/>
</dbReference>
<protein>
    <submittedName>
        <fullName evidence="3">Phosphoribosyltransferase family protein</fullName>
    </submittedName>
</protein>
<dbReference type="GO" id="GO:0016757">
    <property type="term" value="F:glycosyltransferase activity"/>
    <property type="evidence" value="ECO:0007669"/>
    <property type="project" value="UniProtKB-KW"/>
</dbReference>
<evidence type="ECO:0000313" key="3">
    <source>
        <dbReference type="EMBL" id="MDU0325387.1"/>
    </source>
</evidence>